<evidence type="ECO:0008006" key="3">
    <source>
        <dbReference type="Google" id="ProtNLM"/>
    </source>
</evidence>
<dbReference type="Proteomes" id="UP001649381">
    <property type="component" value="Unassembled WGS sequence"/>
</dbReference>
<gene>
    <name evidence="1" type="ORF">L2716_07140</name>
</gene>
<sequence length="70" mass="8057">MKDFTVEMSIPVSAGKLYNSIHTQNGVRNWWTNFANISDEVGGISEFNFPKAGFYVVTRNLNKTRLLNWM</sequence>
<organism evidence="1 2">
    <name type="scientific">Pseudalkalibacillus berkeleyi</name>
    <dbReference type="NCBI Taxonomy" id="1069813"/>
    <lineage>
        <taxon>Bacteria</taxon>
        <taxon>Bacillati</taxon>
        <taxon>Bacillota</taxon>
        <taxon>Bacilli</taxon>
        <taxon>Bacillales</taxon>
        <taxon>Fictibacillaceae</taxon>
        <taxon>Pseudalkalibacillus</taxon>
    </lineage>
</organism>
<dbReference type="Gene3D" id="3.30.530.20">
    <property type="match status" value="1"/>
</dbReference>
<keyword evidence="2" id="KW-1185">Reference proteome</keyword>
<accession>A0ABS9GXR9</accession>
<protein>
    <recommendedName>
        <fullName evidence="3">SRPBCC domain-containing protein</fullName>
    </recommendedName>
</protein>
<evidence type="ECO:0000313" key="1">
    <source>
        <dbReference type="EMBL" id="MCF6137499.1"/>
    </source>
</evidence>
<dbReference type="SUPFAM" id="SSF55961">
    <property type="entry name" value="Bet v1-like"/>
    <property type="match status" value="1"/>
</dbReference>
<dbReference type="RefSeq" id="WP_236333151.1">
    <property type="nucleotide sequence ID" value="NZ_JAKIJS010000001.1"/>
</dbReference>
<evidence type="ECO:0000313" key="2">
    <source>
        <dbReference type="Proteomes" id="UP001649381"/>
    </source>
</evidence>
<name>A0ABS9GXR9_9BACL</name>
<dbReference type="EMBL" id="JAKIJS010000001">
    <property type="protein sequence ID" value="MCF6137499.1"/>
    <property type="molecule type" value="Genomic_DNA"/>
</dbReference>
<reference evidence="1 2" key="1">
    <citation type="submission" date="2022-01" db="EMBL/GenBank/DDBJ databases">
        <title>Alkalihalobacillus sp. EGI L200015, a novel bacterium isolated from a salt lake sediment.</title>
        <authorList>
            <person name="Gao L."/>
            <person name="Fang B.-Z."/>
            <person name="Li W.-J."/>
        </authorList>
    </citation>
    <scope>NUCLEOTIDE SEQUENCE [LARGE SCALE GENOMIC DNA]</scope>
    <source>
        <strain evidence="1 2">KCTC 12718</strain>
    </source>
</reference>
<comment type="caution">
    <text evidence="1">The sequence shown here is derived from an EMBL/GenBank/DDBJ whole genome shotgun (WGS) entry which is preliminary data.</text>
</comment>
<dbReference type="InterPro" id="IPR023393">
    <property type="entry name" value="START-like_dom_sf"/>
</dbReference>
<proteinExistence type="predicted"/>